<sequence>MNSKRITCERARKLSIVKTLASFGHFPSRTTEKEAWFLSPLRSETQASFKVSLLLNKWYDHGLGTGGNGLDLIVAMKKCSVREALELLSKEKDFFFFQQPILKKPKRPEIKILEMKPIQHQGLIQYMDARMISIQTAQRYCKEVHYQIIGKFYFSIGLQNKEGGWELRNKYFKISSSPKAYTYLKNNADRLIIIEGMFDLLSMAELYPNQLENSDVIVLNSLSFLQAVSELFENYKEVELYLDQDESGRMHSKELTDRYSNVKDKSDCYIGYKDLNEQLISIRKGKEMIKKIKKLR</sequence>
<dbReference type="GO" id="GO:0008270">
    <property type="term" value="F:zinc ion binding"/>
    <property type="evidence" value="ECO:0007669"/>
    <property type="project" value="InterPro"/>
</dbReference>
<dbReference type="GO" id="GO:0003677">
    <property type="term" value="F:DNA binding"/>
    <property type="evidence" value="ECO:0007669"/>
    <property type="project" value="InterPro"/>
</dbReference>
<evidence type="ECO:0000313" key="2">
    <source>
        <dbReference type="Proteomes" id="UP000276282"/>
    </source>
</evidence>
<reference evidence="1 2" key="1">
    <citation type="submission" date="2018-10" db="EMBL/GenBank/DDBJ databases">
        <title>Genomic Encyclopedia of Archaeal and Bacterial Type Strains, Phase II (KMG-II): from individual species to whole genera.</title>
        <authorList>
            <person name="Goeker M."/>
        </authorList>
    </citation>
    <scope>NUCLEOTIDE SEQUENCE [LARGE SCALE GENOMIC DNA]</scope>
    <source>
        <strain evidence="1 2">DSM 19839</strain>
    </source>
</reference>
<organism evidence="1 2">
    <name type="scientific">Gillisia mitskevichiae</name>
    <dbReference type="NCBI Taxonomy" id="270921"/>
    <lineage>
        <taxon>Bacteria</taxon>
        <taxon>Pseudomonadati</taxon>
        <taxon>Bacteroidota</taxon>
        <taxon>Flavobacteriia</taxon>
        <taxon>Flavobacteriales</taxon>
        <taxon>Flavobacteriaceae</taxon>
        <taxon>Gillisia</taxon>
    </lineage>
</organism>
<dbReference type="EMBL" id="RBLG01000001">
    <property type="protein sequence ID" value="RKS55700.1"/>
    <property type="molecule type" value="Genomic_DNA"/>
</dbReference>
<name>A0A495PZ93_9FLAO</name>
<dbReference type="InterPro" id="IPR036977">
    <property type="entry name" value="DNA_primase_Znf_CHC2"/>
</dbReference>
<dbReference type="SUPFAM" id="SSF56731">
    <property type="entry name" value="DNA primase core"/>
    <property type="match status" value="1"/>
</dbReference>
<accession>A0A495PZ93</accession>
<protein>
    <submittedName>
        <fullName evidence="1">Toprim domain-containing protein</fullName>
    </submittedName>
</protein>
<dbReference type="Pfam" id="PF13155">
    <property type="entry name" value="Toprim_2"/>
    <property type="match status" value="1"/>
</dbReference>
<dbReference type="Proteomes" id="UP000276282">
    <property type="component" value="Unassembled WGS sequence"/>
</dbReference>
<gene>
    <name evidence="1" type="ORF">BC962_0669</name>
</gene>
<dbReference type="SUPFAM" id="SSF57783">
    <property type="entry name" value="Zinc beta-ribbon"/>
    <property type="match status" value="1"/>
</dbReference>
<proteinExistence type="predicted"/>
<evidence type="ECO:0000313" key="1">
    <source>
        <dbReference type="EMBL" id="RKS55700.1"/>
    </source>
</evidence>
<dbReference type="GO" id="GO:0006260">
    <property type="term" value="P:DNA replication"/>
    <property type="evidence" value="ECO:0007669"/>
    <property type="project" value="InterPro"/>
</dbReference>
<dbReference type="Gene3D" id="3.40.1360.10">
    <property type="match status" value="1"/>
</dbReference>
<dbReference type="Gene3D" id="3.90.580.10">
    <property type="entry name" value="Zinc finger, CHC2-type domain"/>
    <property type="match status" value="1"/>
</dbReference>
<comment type="caution">
    <text evidence="1">The sequence shown here is derived from an EMBL/GenBank/DDBJ whole genome shotgun (WGS) entry which is preliminary data.</text>
</comment>
<keyword evidence="2" id="KW-1185">Reference proteome</keyword>
<dbReference type="AlphaFoldDB" id="A0A495PZ93"/>
<dbReference type="OrthoDB" id="8536512at2"/>